<evidence type="ECO:0000313" key="3">
    <source>
        <dbReference type="Proteomes" id="UP000199152"/>
    </source>
</evidence>
<dbReference type="InParanoid" id="A0A1I4CFM5"/>
<dbReference type="RefSeq" id="WP_091322637.1">
    <property type="nucleotide sequence ID" value="NZ_FOSW01000003.1"/>
</dbReference>
<sequence>MGLLTGVVGLPLLPLKGVIWVAEHIREEAEAQYYDPVRIRAQLEEVDEARRDGTLSEEEAEELEDELLERLQGPPAG</sequence>
<accession>A0A1I4CFM5</accession>
<feature type="region of interest" description="Disordered" evidence="1">
    <location>
        <begin position="49"/>
        <end position="77"/>
    </location>
</feature>
<dbReference type="AlphaFoldDB" id="A0A1I4CFM5"/>
<name>A0A1I4CFM5_9ACTN</name>
<dbReference type="Proteomes" id="UP000199152">
    <property type="component" value="Unassembled WGS sequence"/>
</dbReference>
<feature type="compositionally biased region" description="Acidic residues" evidence="1">
    <location>
        <begin position="55"/>
        <end position="67"/>
    </location>
</feature>
<dbReference type="OrthoDB" id="3541554at2"/>
<reference evidence="3" key="1">
    <citation type="submission" date="2016-10" db="EMBL/GenBank/DDBJ databases">
        <authorList>
            <person name="Varghese N."/>
            <person name="Submissions S."/>
        </authorList>
    </citation>
    <scope>NUCLEOTIDE SEQUENCE [LARGE SCALE GENOMIC DNA]</scope>
    <source>
        <strain evidence="3">DSM 45317</strain>
    </source>
</reference>
<organism evidence="2 3">
    <name type="scientific">Geodermatophilus ruber</name>
    <dbReference type="NCBI Taxonomy" id="504800"/>
    <lineage>
        <taxon>Bacteria</taxon>
        <taxon>Bacillati</taxon>
        <taxon>Actinomycetota</taxon>
        <taxon>Actinomycetes</taxon>
        <taxon>Geodermatophilales</taxon>
        <taxon>Geodermatophilaceae</taxon>
        <taxon>Geodermatophilus</taxon>
    </lineage>
</organism>
<proteinExistence type="predicted"/>
<gene>
    <name evidence="2" type="ORF">SAMN04488085_103463</name>
</gene>
<keyword evidence="3" id="KW-1185">Reference proteome</keyword>
<dbReference type="Pfam" id="PF05120">
    <property type="entry name" value="GvpG"/>
    <property type="match status" value="1"/>
</dbReference>
<dbReference type="EMBL" id="FOSW01000003">
    <property type="protein sequence ID" value="SFK79410.1"/>
    <property type="molecule type" value="Genomic_DNA"/>
</dbReference>
<dbReference type="InterPro" id="IPR007804">
    <property type="entry name" value="GvpG"/>
</dbReference>
<evidence type="ECO:0000256" key="1">
    <source>
        <dbReference type="SAM" id="MobiDB-lite"/>
    </source>
</evidence>
<protein>
    <submittedName>
        <fullName evidence="2">Gas vesicle protein G</fullName>
    </submittedName>
</protein>
<evidence type="ECO:0000313" key="2">
    <source>
        <dbReference type="EMBL" id="SFK79410.1"/>
    </source>
</evidence>
<dbReference type="STRING" id="504800.SAMN04488085_103463"/>